<gene>
    <name evidence="2" type="ORF">SAMN04487834_101541</name>
</gene>
<evidence type="ECO:0000259" key="1">
    <source>
        <dbReference type="PROSITE" id="PS50943"/>
    </source>
</evidence>
<evidence type="ECO:0000313" key="3">
    <source>
        <dbReference type="Proteomes" id="UP000183028"/>
    </source>
</evidence>
<sequence length="72" mass="8276">MFYFRSNIVLLMNQNDLSLRGLSREAGISRTSIRNILKLEDFSNVTLGSAIKLSEYFDISLDDLLYRDLGKD</sequence>
<accession>A0A1H6SLA3</accession>
<dbReference type="AlphaFoldDB" id="A0A1H6SLA3"/>
<dbReference type="Gene3D" id="1.10.260.40">
    <property type="entry name" value="lambda repressor-like DNA-binding domains"/>
    <property type="match status" value="1"/>
</dbReference>
<dbReference type="SMART" id="SM00530">
    <property type="entry name" value="HTH_XRE"/>
    <property type="match status" value="1"/>
</dbReference>
<keyword evidence="3" id="KW-1185">Reference proteome</keyword>
<dbReference type="InterPro" id="IPR001387">
    <property type="entry name" value="Cro/C1-type_HTH"/>
</dbReference>
<organism evidence="2 3">
    <name type="scientific">Sharpea azabuensis</name>
    <dbReference type="NCBI Taxonomy" id="322505"/>
    <lineage>
        <taxon>Bacteria</taxon>
        <taxon>Bacillati</taxon>
        <taxon>Bacillota</taxon>
        <taxon>Erysipelotrichia</taxon>
        <taxon>Erysipelotrichales</taxon>
        <taxon>Coprobacillaceae</taxon>
        <taxon>Sharpea</taxon>
    </lineage>
</organism>
<dbReference type="EMBL" id="FNYK01000015">
    <property type="protein sequence ID" value="SEI66674.1"/>
    <property type="molecule type" value="Genomic_DNA"/>
</dbReference>
<reference evidence="3" key="1">
    <citation type="submission" date="2016-10" db="EMBL/GenBank/DDBJ databases">
        <authorList>
            <person name="Varghese N."/>
        </authorList>
    </citation>
    <scope>NUCLEOTIDE SEQUENCE [LARGE SCALE GENOMIC DNA]</scope>
    <source>
        <strain evidence="3">DSM 20406</strain>
    </source>
</reference>
<proteinExistence type="predicted"/>
<dbReference type="PROSITE" id="PS50943">
    <property type="entry name" value="HTH_CROC1"/>
    <property type="match status" value="1"/>
</dbReference>
<name>A0A1H6SLA3_9FIRM</name>
<evidence type="ECO:0000313" key="2">
    <source>
        <dbReference type="EMBL" id="SEI66674.1"/>
    </source>
</evidence>
<protein>
    <submittedName>
        <fullName evidence="2">Helix-turn-helix</fullName>
    </submittedName>
</protein>
<dbReference type="RefSeq" id="WP_033162701.1">
    <property type="nucleotide sequence ID" value="NZ_FNYK01000015.1"/>
</dbReference>
<feature type="domain" description="HTH cro/C1-type" evidence="1">
    <location>
        <begin position="8"/>
        <end position="64"/>
    </location>
</feature>
<dbReference type="InterPro" id="IPR010982">
    <property type="entry name" value="Lambda_DNA-bd_dom_sf"/>
</dbReference>
<dbReference type="Pfam" id="PF13443">
    <property type="entry name" value="HTH_26"/>
    <property type="match status" value="1"/>
</dbReference>
<dbReference type="Proteomes" id="UP000183028">
    <property type="component" value="Unassembled WGS sequence"/>
</dbReference>
<dbReference type="GO" id="GO:0003677">
    <property type="term" value="F:DNA binding"/>
    <property type="evidence" value="ECO:0007669"/>
    <property type="project" value="InterPro"/>
</dbReference>
<dbReference type="SUPFAM" id="SSF47413">
    <property type="entry name" value="lambda repressor-like DNA-binding domains"/>
    <property type="match status" value="1"/>
</dbReference>